<dbReference type="Gene3D" id="3.30.830.10">
    <property type="entry name" value="Metalloenzyme, LuxS/M16 peptidase-like"/>
    <property type="match status" value="2"/>
</dbReference>
<comment type="caution">
    <text evidence="5">The sequence shown here is derived from an EMBL/GenBank/DDBJ whole genome shotgun (WGS) entry which is preliminary data.</text>
</comment>
<dbReference type="EMBL" id="PFEK01000008">
    <property type="protein sequence ID" value="PJE67785.1"/>
    <property type="molecule type" value="Genomic_DNA"/>
</dbReference>
<gene>
    <name evidence="5" type="ORF">COU95_00480</name>
</gene>
<comment type="similarity">
    <text evidence="1 2">Belongs to the peptidase M16 family.</text>
</comment>
<protein>
    <recommendedName>
        <fullName evidence="7">Insulinase family protein</fullName>
    </recommendedName>
</protein>
<dbReference type="GO" id="GO:0004222">
    <property type="term" value="F:metalloendopeptidase activity"/>
    <property type="evidence" value="ECO:0007669"/>
    <property type="project" value="InterPro"/>
</dbReference>
<dbReference type="AlphaFoldDB" id="A0A2M8L4C3"/>
<dbReference type="InterPro" id="IPR007863">
    <property type="entry name" value="Peptidase_M16_C"/>
</dbReference>
<dbReference type="PROSITE" id="PS00143">
    <property type="entry name" value="INSULINASE"/>
    <property type="match status" value="1"/>
</dbReference>
<evidence type="ECO:0000259" key="4">
    <source>
        <dbReference type="Pfam" id="PF05193"/>
    </source>
</evidence>
<dbReference type="PANTHER" id="PTHR11851:SF49">
    <property type="entry name" value="MITOCHONDRIAL-PROCESSING PEPTIDASE SUBUNIT ALPHA"/>
    <property type="match status" value="1"/>
</dbReference>
<dbReference type="GO" id="GO:0046872">
    <property type="term" value="F:metal ion binding"/>
    <property type="evidence" value="ECO:0007669"/>
    <property type="project" value="InterPro"/>
</dbReference>
<dbReference type="InterPro" id="IPR050361">
    <property type="entry name" value="MPP/UQCRC_Complex"/>
</dbReference>
<feature type="domain" description="Peptidase M16 C-terminal" evidence="4">
    <location>
        <begin position="187"/>
        <end position="356"/>
    </location>
</feature>
<reference evidence="6" key="1">
    <citation type="submission" date="2017-09" db="EMBL/GenBank/DDBJ databases">
        <title>Depth-based differentiation of microbial function through sediment-hosted aquifers and enrichment of novel symbionts in the deep terrestrial subsurface.</title>
        <authorList>
            <person name="Probst A.J."/>
            <person name="Ladd B."/>
            <person name="Jarett J.K."/>
            <person name="Geller-Mcgrath D.E."/>
            <person name="Sieber C.M.K."/>
            <person name="Emerson J.B."/>
            <person name="Anantharaman K."/>
            <person name="Thomas B.C."/>
            <person name="Malmstrom R."/>
            <person name="Stieglmeier M."/>
            <person name="Klingl A."/>
            <person name="Woyke T."/>
            <person name="Ryan C.M."/>
            <person name="Banfield J.F."/>
        </authorList>
    </citation>
    <scope>NUCLEOTIDE SEQUENCE [LARGE SCALE GENOMIC DNA]</scope>
</reference>
<dbReference type="SUPFAM" id="SSF63411">
    <property type="entry name" value="LuxS/MPP-like metallohydrolase"/>
    <property type="match status" value="2"/>
</dbReference>
<dbReference type="PANTHER" id="PTHR11851">
    <property type="entry name" value="METALLOPROTEASE"/>
    <property type="match status" value="1"/>
</dbReference>
<dbReference type="Pfam" id="PF05193">
    <property type="entry name" value="Peptidase_M16_C"/>
    <property type="match status" value="1"/>
</dbReference>
<dbReference type="Proteomes" id="UP000231474">
    <property type="component" value="Unassembled WGS sequence"/>
</dbReference>
<accession>A0A2M8L4C3</accession>
<dbReference type="InterPro" id="IPR001431">
    <property type="entry name" value="Pept_M16_Zn_BS"/>
</dbReference>
<evidence type="ECO:0000256" key="1">
    <source>
        <dbReference type="ARBA" id="ARBA00007261"/>
    </source>
</evidence>
<dbReference type="InterPro" id="IPR011249">
    <property type="entry name" value="Metalloenz_LuxS/M16"/>
</dbReference>
<evidence type="ECO:0000313" key="5">
    <source>
        <dbReference type="EMBL" id="PJE67785.1"/>
    </source>
</evidence>
<dbReference type="Pfam" id="PF00675">
    <property type="entry name" value="Peptidase_M16"/>
    <property type="match status" value="1"/>
</dbReference>
<evidence type="ECO:0008006" key="7">
    <source>
        <dbReference type="Google" id="ProtNLM"/>
    </source>
</evidence>
<proteinExistence type="inferred from homology"/>
<dbReference type="InterPro" id="IPR011765">
    <property type="entry name" value="Pept_M16_N"/>
</dbReference>
<evidence type="ECO:0000313" key="6">
    <source>
        <dbReference type="Proteomes" id="UP000231474"/>
    </source>
</evidence>
<feature type="domain" description="Peptidase M16 N-terminal" evidence="3">
    <location>
        <begin position="36"/>
        <end position="156"/>
    </location>
</feature>
<organism evidence="5 6">
    <name type="scientific">Candidatus Shapirobacteria bacterium CG10_big_fil_rev_8_21_14_0_10_40_9</name>
    <dbReference type="NCBI Taxonomy" id="1974888"/>
    <lineage>
        <taxon>Bacteria</taxon>
        <taxon>Candidatus Shapironibacteriota</taxon>
    </lineage>
</organism>
<evidence type="ECO:0000256" key="2">
    <source>
        <dbReference type="RuleBase" id="RU004447"/>
    </source>
</evidence>
<sequence>MKISAIKISPPGRFNLKNGLTVLFYPTKSLLSTFAVVFVRVGAAYDNDAEIGMSHFVEHLSFTGTKKYPSALAIAQAADAVGAKFNGGTGELRTQYHIKMPYLHFEPGIKILSELVFYPFFAKGEIKKEKNVILSEFNDIWHNPERRFNYEVFRQRFKQKEHPYARLVVGNPEKIKQFSESKAILLRKKYYQPANMVLSIAGDLAKNSVLKTAEKYFDYGQKGIETKEKKFDRGDYSDFGYYYQEEKRPQIQFVISFPGFGEKELSRKERIVLSFLAYILGRGRRSRLNLRLREKEGFVYKVGTDYTCYPYLGDFLIWGSVPVDKLLPAFSAVKEEIEKLMAKGIPGDELLLAKNSYAASLLMQFDNPEAIAYYFIVQEFKKEEIWLPQRNIEEDEKITAKEILTLAGKIFDYKKININLLGFVPPELQKRVQSVFAF</sequence>
<evidence type="ECO:0000259" key="3">
    <source>
        <dbReference type="Pfam" id="PF00675"/>
    </source>
</evidence>
<dbReference type="GO" id="GO:0006508">
    <property type="term" value="P:proteolysis"/>
    <property type="evidence" value="ECO:0007669"/>
    <property type="project" value="InterPro"/>
</dbReference>
<name>A0A2M8L4C3_9BACT</name>